<dbReference type="InterPro" id="IPR018253">
    <property type="entry name" value="DnaJ_domain_CS"/>
</dbReference>
<dbReference type="GO" id="GO:0009507">
    <property type="term" value="C:chloroplast"/>
    <property type="evidence" value="ECO:0007669"/>
    <property type="project" value="TreeGrafter"/>
</dbReference>
<feature type="region of interest" description="Disordered" evidence="1">
    <location>
        <begin position="147"/>
        <end position="173"/>
    </location>
</feature>
<gene>
    <name evidence="3" type="ORF">LLUT_LOCUS19370</name>
</gene>
<dbReference type="Proteomes" id="UP001497480">
    <property type="component" value="Unassembled WGS sequence"/>
</dbReference>
<dbReference type="InterPro" id="IPR053232">
    <property type="entry name" value="DnaJ_C/III_chloroplastic"/>
</dbReference>
<dbReference type="SMART" id="SM00271">
    <property type="entry name" value="DnaJ"/>
    <property type="match status" value="1"/>
</dbReference>
<evidence type="ECO:0000313" key="4">
    <source>
        <dbReference type="Proteomes" id="UP001497480"/>
    </source>
</evidence>
<proteinExistence type="predicted"/>
<dbReference type="AlphaFoldDB" id="A0AAV1X9C5"/>
<accession>A0AAV1X9C5</accession>
<dbReference type="Gene3D" id="1.10.287.110">
    <property type="entry name" value="DnaJ domain"/>
    <property type="match status" value="1"/>
</dbReference>
<feature type="domain" description="J" evidence="2">
    <location>
        <begin position="49"/>
        <end position="118"/>
    </location>
</feature>
<reference evidence="3 4" key="1">
    <citation type="submission" date="2024-03" db="EMBL/GenBank/DDBJ databases">
        <authorList>
            <person name="Martinez-Hernandez J."/>
        </authorList>
    </citation>
    <scope>NUCLEOTIDE SEQUENCE [LARGE SCALE GENOMIC DNA]</scope>
</reference>
<dbReference type="EMBL" id="CAXHTB010000013">
    <property type="protein sequence ID" value="CAL0318310.1"/>
    <property type="molecule type" value="Genomic_DNA"/>
</dbReference>
<dbReference type="Pfam" id="PF00226">
    <property type="entry name" value="DnaJ"/>
    <property type="match status" value="1"/>
</dbReference>
<dbReference type="PROSITE" id="PS50076">
    <property type="entry name" value="DNAJ_2"/>
    <property type="match status" value="1"/>
</dbReference>
<feature type="compositionally biased region" description="Basic residues" evidence="1">
    <location>
        <begin position="147"/>
        <end position="156"/>
    </location>
</feature>
<dbReference type="PRINTS" id="PR00625">
    <property type="entry name" value="JDOMAIN"/>
</dbReference>
<dbReference type="PANTHER" id="PTHR45090:SF17">
    <property type="entry name" value="CHAPERONE DNAJ DOMAIN PROTEIN"/>
    <property type="match status" value="1"/>
</dbReference>
<organism evidence="3 4">
    <name type="scientific">Lupinus luteus</name>
    <name type="common">European yellow lupine</name>
    <dbReference type="NCBI Taxonomy" id="3873"/>
    <lineage>
        <taxon>Eukaryota</taxon>
        <taxon>Viridiplantae</taxon>
        <taxon>Streptophyta</taxon>
        <taxon>Embryophyta</taxon>
        <taxon>Tracheophyta</taxon>
        <taxon>Spermatophyta</taxon>
        <taxon>Magnoliopsida</taxon>
        <taxon>eudicotyledons</taxon>
        <taxon>Gunneridae</taxon>
        <taxon>Pentapetalae</taxon>
        <taxon>rosids</taxon>
        <taxon>fabids</taxon>
        <taxon>Fabales</taxon>
        <taxon>Fabaceae</taxon>
        <taxon>Papilionoideae</taxon>
        <taxon>50 kb inversion clade</taxon>
        <taxon>genistoids sensu lato</taxon>
        <taxon>core genistoids</taxon>
        <taxon>Genisteae</taxon>
        <taxon>Lupinus</taxon>
    </lineage>
</organism>
<dbReference type="PANTHER" id="PTHR45090">
    <property type="entry name" value="CHAPERONE PROTEIN DNAJ 20 CHLOROPLASTIC"/>
    <property type="match status" value="1"/>
</dbReference>
<evidence type="ECO:0000313" key="3">
    <source>
        <dbReference type="EMBL" id="CAL0318310.1"/>
    </source>
</evidence>
<name>A0AAV1X9C5_LUPLU</name>
<keyword evidence="4" id="KW-1185">Reference proteome</keyword>
<dbReference type="CDD" id="cd06257">
    <property type="entry name" value="DnaJ"/>
    <property type="match status" value="1"/>
</dbReference>
<dbReference type="PROSITE" id="PS00636">
    <property type="entry name" value="DNAJ_1"/>
    <property type="match status" value="1"/>
</dbReference>
<comment type="caution">
    <text evidence="3">The sequence shown here is derived from an EMBL/GenBank/DDBJ whole genome shotgun (WGS) entry which is preliminary data.</text>
</comment>
<protein>
    <recommendedName>
        <fullName evidence="2">J domain-containing protein</fullName>
    </recommendedName>
</protein>
<evidence type="ECO:0000256" key="1">
    <source>
        <dbReference type="SAM" id="MobiDB-lite"/>
    </source>
</evidence>
<evidence type="ECO:0000259" key="2">
    <source>
        <dbReference type="PROSITE" id="PS50076"/>
    </source>
</evidence>
<dbReference type="SUPFAM" id="SSF46565">
    <property type="entry name" value="Chaperone J-domain"/>
    <property type="match status" value="1"/>
</dbReference>
<dbReference type="InterPro" id="IPR036869">
    <property type="entry name" value="J_dom_sf"/>
</dbReference>
<dbReference type="InterPro" id="IPR001623">
    <property type="entry name" value="DnaJ_domain"/>
</dbReference>
<sequence>MNTLSLSSNISISKPVHCLPFSNKQHKPSHMKFVVVSCIATKVKSNEKNLYNILSLSPKSATMDDIKRSYRSMALQYHPDICHDPSMKEECTRMFVKVNAAYETLSNPMLRAEYDCELGLRSRMMSNVGVSEDEKWRRRWQEQVGGLKKRSLRRMGQKGGSWGNRMRTQNMKD</sequence>